<gene>
    <name evidence="1" type="ORF">Pla100_38670</name>
</gene>
<protein>
    <recommendedName>
        <fullName evidence="3">DUF1573 domain-containing protein</fullName>
    </recommendedName>
</protein>
<keyword evidence="2" id="KW-1185">Reference proteome</keyword>
<reference evidence="1 2" key="1">
    <citation type="submission" date="2019-02" db="EMBL/GenBank/DDBJ databases">
        <title>Deep-cultivation of Planctomycetes and their phenomic and genomic characterization uncovers novel biology.</title>
        <authorList>
            <person name="Wiegand S."/>
            <person name="Jogler M."/>
            <person name="Boedeker C."/>
            <person name="Pinto D."/>
            <person name="Vollmers J."/>
            <person name="Rivas-Marin E."/>
            <person name="Kohn T."/>
            <person name="Peeters S.H."/>
            <person name="Heuer A."/>
            <person name="Rast P."/>
            <person name="Oberbeckmann S."/>
            <person name="Bunk B."/>
            <person name="Jeske O."/>
            <person name="Meyerdierks A."/>
            <person name="Storesund J.E."/>
            <person name="Kallscheuer N."/>
            <person name="Luecker S."/>
            <person name="Lage O.M."/>
            <person name="Pohl T."/>
            <person name="Merkel B.J."/>
            <person name="Hornburger P."/>
            <person name="Mueller R.-W."/>
            <person name="Bruemmer F."/>
            <person name="Labrenz M."/>
            <person name="Spormann A.M."/>
            <person name="Op Den Camp H."/>
            <person name="Overmann J."/>
            <person name="Amann R."/>
            <person name="Jetten M.S.M."/>
            <person name="Mascher T."/>
            <person name="Medema M.H."/>
            <person name="Devos D.P."/>
            <person name="Kaster A.-K."/>
            <person name="Ovreas L."/>
            <person name="Rohde M."/>
            <person name="Galperin M.Y."/>
            <person name="Jogler C."/>
        </authorList>
    </citation>
    <scope>NUCLEOTIDE SEQUENCE [LARGE SCALE GENOMIC DNA]</scope>
    <source>
        <strain evidence="1 2">Pla100</strain>
    </source>
</reference>
<dbReference type="InterPro" id="IPR013783">
    <property type="entry name" value="Ig-like_fold"/>
</dbReference>
<dbReference type="RefSeq" id="WP_146579193.1">
    <property type="nucleotide sequence ID" value="NZ_SJPM01000008.1"/>
</dbReference>
<evidence type="ECO:0008006" key="3">
    <source>
        <dbReference type="Google" id="ProtNLM"/>
    </source>
</evidence>
<dbReference type="EMBL" id="SJPM01000008">
    <property type="protein sequence ID" value="TWT94257.1"/>
    <property type="molecule type" value="Genomic_DNA"/>
</dbReference>
<organism evidence="1 2">
    <name type="scientific">Neorhodopirellula pilleata</name>
    <dbReference type="NCBI Taxonomy" id="2714738"/>
    <lineage>
        <taxon>Bacteria</taxon>
        <taxon>Pseudomonadati</taxon>
        <taxon>Planctomycetota</taxon>
        <taxon>Planctomycetia</taxon>
        <taxon>Pirellulales</taxon>
        <taxon>Pirellulaceae</taxon>
        <taxon>Neorhodopirellula</taxon>
    </lineage>
</organism>
<name>A0A5C6A4G2_9BACT</name>
<dbReference type="OrthoDB" id="215317at2"/>
<sequence>MKTFLACLVFAAIGAAVGLSINNDRYGRYEPFLGPIDYRGEVTAKTAVATISKDWGTTYPKVEVVGGTTHDFGVMEPGEEGEHIFIVKNVGSADLSLRVGASTCKCTVGELGKDSLPPGEQTEVKMSWTVKTNESSFGQSAELRTNDPSNVAIRFEIKGKVVREVQLSPEEVTFGEVAAGEDVNFEVRVFSFLDEKVNAGEAKFLDDEVNGLAELAVEEFEPSAADGVNEAARQGFLVTAKIRPGLKQGPVNQNISVELMPAKANEEAANATVDKDDSVAADVTDAAKSENKRVFIPVTGRIVGALSMLPNSKLRGVSGGGYVFDFGKVGPEDELTAKSFVSLKGQQKDATELSIGEISPAELVEATLAKPIGRGQMALYGLTLTLKPGTEKVERLGMNNEDYGYVVIESNNPKVPPLKLRLKFSLSAR</sequence>
<accession>A0A5C6A4G2</accession>
<dbReference type="Pfam" id="PF07610">
    <property type="entry name" value="DUF1573"/>
    <property type="match status" value="1"/>
</dbReference>
<dbReference type="AlphaFoldDB" id="A0A5C6A4G2"/>
<proteinExistence type="predicted"/>
<evidence type="ECO:0000313" key="1">
    <source>
        <dbReference type="EMBL" id="TWT94257.1"/>
    </source>
</evidence>
<dbReference type="InterPro" id="IPR011467">
    <property type="entry name" value="DUF1573"/>
</dbReference>
<comment type="caution">
    <text evidence="1">The sequence shown here is derived from an EMBL/GenBank/DDBJ whole genome shotgun (WGS) entry which is preliminary data.</text>
</comment>
<dbReference type="Proteomes" id="UP000316213">
    <property type="component" value="Unassembled WGS sequence"/>
</dbReference>
<evidence type="ECO:0000313" key="2">
    <source>
        <dbReference type="Proteomes" id="UP000316213"/>
    </source>
</evidence>
<dbReference type="PANTHER" id="PTHR37833:SF1">
    <property type="entry name" value="SIGNAL PEPTIDE PROTEIN"/>
    <property type="match status" value="1"/>
</dbReference>
<dbReference type="Gene3D" id="2.60.40.10">
    <property type="entry name" value="Immunoglobulins"/>
    <property type="match status" value="1"/>
</dbReference>
<dbReference type="PANTHER" id="PTHR37833">
    <property type="entry name" value="LIPOPROTEIN-RELATED"/>
    <property type="match status" value="1"/>
</dbReference>